<protein>
    <recommendedName>
        <fullName evidence="3">B box-type domain-containing protein</fullName>
    </recommendedName>
</protein>
<dbReference type="PANTHER" id="PTHR31065:SF52">
    <property type="entry name" value="B BOX-TYPE DOMAIN-CONTAINING PROTEIN"/>
    <property type="match status" value="1"/>
</dbReference>
<feature type="non-terminal residue" evidence="1">
    <location>
        <position position="1"/>
    </location>
</feature>
<comment type="caution">
    <text evidence="1">The sequence shown here is derived from an EMBL/GenBank/DDBJ whole genome shotgun (WGS) entry which is preliminary data.</text>
</comment>
<keyword evidence="2" id="KW-1185">Reference proteome</keyword>
<proteinExistence type="predicted"/>
<reference evidence="1" key="1">
    <citation type="submission" date="2016-11" db="EMBL/GenBank/DDBJ databases">
        <title>The genome of Nicotiana attenuata.</title>
        <authorList>
            <person name="Xu S."/>
            <person name="Brockmoeller T."/>
            <person name="Gaquerel E."/>
            <person name="Navarro A."/>
            <person name="Kuhl H."/>
            <person name="Gase K."/>
            <person name="Ling Z."/>
            <person name="Zhou W."/>
            <person name="Kreitzer C."/>
            <person name="Stanke M."/>
            <person name="Tang H."/>
            <person name="Lyons E."/>
            <person name="Pandey P."/>
            <person name="Pandey S.P."/>
            <person name="Timmermann B."/>
            <person name="Baldwin I.T."/>
        </authorList>
    </citation>
    <scope>NUCLEOTIDE SEQUENCE [LARGE SCALE GENOMIC DNA]</scope>
    <source>
        <strain evidence="1">UT</strain>
    </source>
</reference>
<dbReference type="STRING" id="49451.A0A1J6J8W6"/>
<dbReference type="EMBL" id="MJEQ01037183">
    <property type="protein sequence ID" value="OIT07259.1"/>
    <property type="molecule type" value="Genomic_DNA"/>
</dbReference>
<evidence type="ECO:0000313" key="1">
    <source>
        <dbReference type="EMBL" id="OIT07259.1"/>
    </source>
</evidence>
<organism evidence="1 2">
    <name type="scientific">Nicotiana attenuata</name>
    <name type="common">Coyote tobacco</name>
    <dbReference type="NCBI Taxonomy" id="49451"/>
    <lineage>
        <taxon>Eukaryota</taxon>
        <taxon>Viridiplantae</taxon>
        <taxon>Streptophyta</taxon>
        <taxon>Embryophyta</taxon>
        <taxon>Tracheophyta</taxon>
        <taxon>Spermatophyta</taxon>
        <taxon>Magnoliopsida</taxon>
        <taxon>eudicotyledons</taxon>
        <taxon>Gunneridae</taxon>
        <taxon>Pentapetalae</taxon>
        <taxon>asterids</taxon>
        <taxon>lamiids</taxon>
        <taxon>Solanales</taxon>
        <taxon>Solanaceae</taxon>
        <taxon>Nicotianoideae</taxon>
        <taxon>Nicotianeae</taxon>
        <taxon>Nicotiana</taxon>
    </lineage>
</organism>
<sequence length="279" mass="31863">TQYSPYYFLEKLFHKNHIYRSKNTKTLQWNIHHMNMLESTQLPQWLIALLTEKFFNACIIHEDAKKNEKNVFCLDCCECICPHCLTPHRSHRLLQIRRYVYHDVIRLCDAEKLLDCAFVQSYTSNSAKVVFLNHRPKTRPCRGSSNTCIICERGLQDPYLFCSISCKIEHILKTEGKLSKYIYKCDFMTLSEPGFDDGQMTPDTILEPVDSGSSCSGGAVGEIGCRTVGCTATTEVVRKKRSTLSAFRSAFQPVCGPGSEMSVSMMNRRKGTPQRSPLY</sequence>
<gene>
    <name evidence="1" type="ORF">A4A49_28705</name>
</gene>
<dbReference type="AlphaFoldDB" id="A0A1J6J8W6"/>
<evidence type="ECO:0008006" key="3">
    <source>
        <dbReference type="Google" id="ProtNLM"/>
    </source>
</evidence>
<dbReference type="Proteomes" id="UP000187609">
    <property type="component" value="Unassembled WGS sequence"/>
</dbReference>
<dbReference type="OMA" id="PHCLTPH"/>
<dbReference type="CDD" id="cd19756">
    <property type="entry name" value="Bbox2"/>
    <property type="match status" value="1"/>
</dbReference>
<dbReference type="Gramene" id="OIT07259">
    <property type="protein sequence ID" value="OIT07259"/>
    <property type="gene ID" value="A4A49_28705"/>
</dbReference>
<dbReference type="Pfam" id="PF04640">
    <property type="entry name" value="PLATZ"/>
    <property type="match status" value="1"/>
</dbReference>
<dbReference type="PANTHER" id="PTHR31065">
    <property type="entry name" value="PLATZ TRANSCRIPTION FACTOR FAMILY PROTEIN"/>
    <property type="match status" value="1"/>
</dbReference>
<name>A0A1J6J8W6_NICAT</name>
<dbReference type="InterPro" id="IPR006734">
    <property type="entry name" value="PLATZ"/>
</dbReference>
<evidence type="ECO:0000313" key="2">
    <source>
        <dbReference type="Proteomes" id="UP000187609"/>
    </source>
</evidence>
<accession>A0A1J6J8W6</accession>